<dbReference type="SUPFAM" id="SSF53613">
    <property type="entry name" value="Ribokinase-like"/>
    <property type="match status" value="1"/>
</dbReference>
<name>A0A1N7KAF6_9BACL</name>
<dbReference type="InterPro" id="IPR002173">
    <property type="entry name" value="Carboh/pur_kinase_PfkB_CS"/>
</dbReference>
<dbReference type="InterPro" id="IPR011611">
    <property type="entry name" value="PfkB_dom"/>
</dbReference>
<sequence>MYDVMGIGEVLIDFSVVSSAGVPQMFGSAGGAPANVLAAVAKLGGRCRMVSAVGADAFGDFLRDALSTLGIEVDSVISVEARTTLAFVHIAGDGERSFSFERNPGADTRLRPEDLSPAWFADAKVVHVGSLALSHEPARSAVHRALELAGDHGRVVTFDMNYRPALWSRPVEAVGQAFDVIARAHVVKSSEEELLLLTGNRQPDEALLQLAKAFPGTRFLGTLGRDGSLVAIDGLCHHVPSIPVEAVDTTAAGDAFFGALLYQLTRDADLPDVKHRLDDSLFWRSALRFANIAGAIAATRRGAIDSLPSLSDILEHMPA</sequence>
<dbReference type="OrthoDB" id="9806249at2"/>
<dbReference type="Proteomes" id="UP000186156">
    <property type="component" value="Unassembled WGS sequence"/>
</dbReference>
<dbReference type="RefSeq" id="WP_076344571.1">
    <property type="nucleotide sequence ID" value="NZ_FTOO01000001.1"/>
</dbReference>
<proteinExistence type="inferred from homology"/>
<dbReference type="EMBL" id="FTOO01000001">
    <property type="protein sequence ID" value="SIS58581.1"/>
    <property type="molecule type" value="Genomic_DNA"/>
</dbReference>
<keyword evidence="2" id="KW-0808">Transferase</keyword>
<evidence type="ECO:0000256" key="1">
    <source>
        <dbReference type="ARBA" id="ARBA00010688"/>
    </source>
</evidence>
<evidence type="ECO:0000256" key="3">
    <source>
        <dbReference type="ARBA" id="ARBA00022741"/>
    </source>
</evidence>
<protein>
    <submittedName>
        <fullName evidence="7">Fructokinase/fructan beta-fructosidase</fullName>
    </submittedName>
</protein>
<evidence type="ECO:0000256" key="5">
    <source>
        <dbReference type="ARBA" id="ARBA00022840"/>
    </source>
</evidence>
<evidence type="ECO:0000256" key="4">
    <source>
        <dbReference type="ARBA" id="ARBA00022777"/>
    </source>
</evidence>
<dbReference type="GO" id="GO:0005524">
    <property type="term" value="F:ATP binding"/>
    <property type="evidence" value="ECO:0007669"/>
    <property type="project" value="UniProtKB-KW"/>
</dbReference>
<evidence type="ECO:0000313" key="7">
    <source>
        <dbReference type="EMBL" id="SIS58581.1"/>
    </source>
</evidence>
<dbReference type="GO" id="GO:0016301">
    <property type="term" value="F:kinase activity"/>
    <property type="evidence" value="ECO:0007669"/>
    <property type="project" value="UniProtKB-KW"/>
</dbReference>
<dbReference type="AlphaFoldDB" id="A0A1N7KAF6"/>
<dbReference type="CDD" id="cd01167">
    <property type="entry name" value="bac_FRK"/>
    <property type="match status" value="1"/>
</dbReference>
<dbReference type="PROSITE" id="PS00584">
    <property type="entry name" value="PFKB_KINASES_2"/>
    <property type="match status" value="1"/>
</dbReference>
<dbReference type="InterPro" id="IPR050306">
    <property type="entry name" value="PfkB_Carbo_kinase"/>
</dbReference>
<keyword evidence="8" id="KW-1185">Reference proteome</keyword>
<dbReference type="STRING" id="252246.SAMN05421799_101440"/>
<keyword evidence="3" id="KW-0547">Nucleotide-binding</keyword>
<accession>A0A1N7KAF6</accession>
<dbReference type="Pfam" id="PF00294">
    <property type="entry name" value="PfkB"/>
    <property type="match status" value="1"/>
</dbReference>
<feature type="domain" description="Carbohydrate kinase PfkB" evidence="6">
    <location>
        <begin position="3"/>
        <end position="309"/>
    </location>
</feature>
<dbReference type="PANTHER" id="PTHR43085">
    <property type="entry name" value="HEXOKINASE FAMILY MEMBER"/>
    <property type="match status" value="1"/>
</dbReference>
<reference evidence="8" key="1">
    <citation type="submission" date="2017-01" db="EMBL/GenBank/DDBJ databases">
        <authorList>
            <person name="Varghese N."/>
            <person name="Submissions S."/>
        </authorList>
    </citation>
    <scope>NUCLEOTIDE SEQUENCE [LARGE SCALE GENOMIC DNA]</scope>
    <source>
        <strain evidence="8">DSM 16176</strain>
    </source>
</reference>
<keyword evidence="5" id="KW-0067">ATP-binding</keyword>
<organism evidence="7 8">
    <name type="scientific">Alicyclobacillus vulcanalis</name>
    <dbReference type="NCBI Taxonomy" id="252246"/>
    <lineage>
        <taxon>Bacteria</taxon>
        <taxon>Bacillati</taxon>
        <taxon>Bacillota</taxon>
        <taxon>Bacilli</taxon>
        <taxon>Bacillales</taxon>
        <taxon>Alicyclobacillaceae</taxon>
        <taxon>Alicyclobacillus</taxon>
    </lineage>
</organism>
<dbReference type="PANTHER" id="PTHR43085:SF1">
    <property type="entry name" value="PSEUDOURIDINE KINASE-RELATED"/>
    <property type="match status" value="1"/>
</dbReference>
<dbReference type="InterPro" id="IPR029056">
    <property type="entry name" value="Ribokinase-like"/>
</dbReference>
<evidence type="ECO:0000313" key="8">
    <source>
        <dbReference type="Proteomes" id="UP000186156"/>
    </source>
</evidence>
<dbReference type="Gene3D" id="3.40.1190.20">
    <property type="match status" value="1"/>
</dbReference>
<evidence type="ECO:0000259" key="6">
    <source>
        <dbReference type="Pfam" id="PF00294"/>
    </source>
</evidence>
<evidence type="ECO:0000256" key="2">
    <source>
        <dbReference type="ARBA" id="ARBA00022679"/>
    </source>
</evidence>
<keyword evidence="4 7" id="KW-0418">Kinase</keyword>
<gene>
    <name evidence="7" type="ORF">SAMN05421799_101440</name>
</gene>
<comment type="similarity">
    <text evidence="1">Belongs to the carbohydrate kinase PfkB family.</text>
</comment>